<dbReference type="AlphaFoldDB" id="A0A2N0Z9X7"/>
<evidence type="ECO:0008006" key="4">
    <source>
        <dbReference type="Google" id="ProtNLM"/>
    </source>
</evidence>
<evidence type="ECO:0000256" key="1">
    <source>
        <dbReference type="SAM" id="MobiDB-lite"/>
    </source>
</evidence>
<proteinExistence type="predicted"/>
<organism evidence="2 3">
    <name type="scientific">Cytobacillus horneckiae</name>
    <dbReference type="NCBI Taxonomy" id="549687"/>
    <lineage>
        <taxon>Bacteria</taxon>
        <taxon>Bacillati</taxon>
        <taxon>Bacillota</taxon>
        <taxon>Bacilli</taxon>
        <taxon>Bacillales</taxon>
        <taxon>Bacillaceae</taxon>
        <taxon>Cytobacillus</taxon>
    </lineage>
</organism>
<evidence type="ECO:0000313" key="2">
    <source>
        <dbReference type="EMBL" id="PKG26311.1"/>
    </source>
</evidence>
<keyword evidence="3" id="KW-1185">Reference proteome</keyword>
<protein>
    <recommendedName>
        <fullName evidence="4">ParB/Sulfiredoxin domain-containing protein</fullName>
    </recommendedName>
</protein>
<name>A0A2N0Z9X7_9BACI</name>
<accession>A0A2N0Z9X7</accession>
<feature type="region of interest" description="Disordered" evidence="1">
    <location>
        <begin position="36"/>
        <end position="64"/>
    </location>
</feature>
<sequence>MKVAATVKTKPKTKTYVAPKTSRGVTVNRVAKNAAKTEKHVVSSDVKVAPKKAPKGGNTQSTEEAESQFLMKLDLQLFAGEKGTSGNNKVSIKVTEEIIREAMKDAPLRTMQNAVSLPAIQRYVDRLAKGDVAPPIRVDKGIIVEGNHRYVAGRVFGQEPAQQSWSGGISSLSMDFKKIKIDPTDWGNR</sequence>
<dbReference type="EMBL" id="PISD01000071">
    <property type="protein sequence ID" value="PKG26311.1"/>
    <property type="molecule type" value="Genomic_DNA"/>
</dbReference>
<dbReference type="Proteomes" id="UP000233343">
    <property type="component" value="Unassembled WGS sequence"/>
</dbReference>
<evidence type="ECO:0000313" key="3">
    <source>
        <dbReference type="Proteomes" id="UP000233343"/>
    </source>
</evidence>
<reference evidence="2 3" key="1">
    <citation type="journal article" date="2010" name="Int. J. Syst. Evol. Microbiol.">
        <title>Bacillus horneckiae sp. nov., isolated from a spacecraft-assembly clean room.</title>
        <authorList>
            <person name="Vaishampayan P."/>
            <person name="Probst A."/>
            <person name="Krishnamurthi S."/>
            <person name="Ghosh S."/>
            <person name="Osman S."/>
            <person name="McDowall A."/>
            <person name="Ruckmani A."/>
            <person name="Mayilraj S."/>
            <person name="Venkateswaran K."/>
        </authorList>
    </citation>
    <scope>NUCLEOTIDE SEQUENCE [LARGE SCALE GENOMIC DNA]</scope>
    <source>
        <strain evidence="3">1PO1SC</strain>
    </source>
</reference>
<gene>
    <name evidence="2" type="ORF">CWS20_24725</name>
</gene>
<comment type="caution">
    <text evidence="2">The sequence shown here is derived from an EMBL/GenBank/DDBJ whole genome shotgun (WGS) entry which is preliminary data.</text>
</comment>